<gene>
    <name evidence="13" type="ORF">A1Q2_07628</name>
</gene>
<proteinExistence type="inferred from homology"/>
<accession>K1VN15</accession>
<dbReference type="PANTHER" id="PTHR43450:SF1">
    <property type="entry name" value="ASPARTATE--TRNA LIGASE, CYTOPLASMIC"/>
    <property type="match status" value="1"/>
</dbReference>
<keyword evidence="9" id="KW-0030">Aminoacyl-tRNA synthetase</keyword>
<feature type="region of interest" description="Disordered" evidence="11">
    <location>
        <begin position="1"/>
        <end position="80"/>
    </location>
</feature>
<organism evidence="13 14">
    <name type="scientific">Trichosporon asahii var. asahii (strain CBS 8904)</name>
    <name type="common">Yeast</name>
    <dbReference type="NCBI Taxonomy" id="1220162"/>
    <lineage>
        <taxon>Eukaryota</taxon>
        <taxon>Fungi</taxon>
        <taxon>Dikarya</taxon>
        <taxon>Basidiomycota</taxon>
        <taxon>Agaricomycotina</taxon>
        <taxon>Tremellomycetes</taxon>
        <taxon>Trichosporonales</taxon>
        <taxon>Trichosporonaceae</taxon>
        <taxon>Trichosporon</taxon>
    </lineage>
</organism>
<feature type="compositionally biased region" description="Low complexity" evidence="11">
    <location>
        <begin position="8"/>
        <end position="30"/>
    </location>
</feature>
<evidence type="ECO:0000256" key="6">
    <source>
        <dbReference type="ARBA" id="ARBA00022741"/>
    </source>
</evidence>
<dbReference type="eggNOG" id="KOG0556">
    <property type="taxonomic scope" value="Eukaryota"/>
</dbReference>
<keyword evidence="5 13" id="KW-0436">Ligase</keyword>
<comment type="catalytic activity">
    <reaction evidence="10">
        <text>tRNA(Asp) + L-aspartate + ATP = L-aspartyl-tRNA(Asp) + AMP + diphosphate</text>
        <dbReference type="Rhea" id="RHEA:19649"/>
        <dbReference type="Rhea" id="RHEA-COMP:9660"/>
        <dbReference type="Rhea" id="RHEA-COMP:9678"/>
        <dbReference type="ChEBI" id="CHEBI:29991"/>
        <dbReference type="ChEBI" id="CHEBI:30616"/>
        <dbReference type="ChEBI" id="CHEBI:33019"/>
        <dbReference type="ChEBI" id="CHEBI:78442"/>
        <dbReference type="ChEBI" id="CHEBI:78516"/>
        <dbReference type="ChEBI" id="CHEBI:456215"/>
        <dbReference type="EC" id="6.1.1.12"/>
    </reaction>
</comment>
<evidence type="ECO:0000256" key="2">
    <source>
        <dbReference type="ARBA" id="ARBA00005312"/>
    </source>
</evidence>
<evidence type="ECO:0000256" key="5">
    <source>
        <dbReference type="ARBA" id="ARBA00022598"/>
    </source>
</evidence>
<dbReference type="GO" id="GO:0005829">
    <property type="term" value="C:cytosol"/>
    <property type="evidence" value="ECO:0007669"/>
    <property type="project" value="TreeGrafter"/>
</dbReference>
<feature type="compositionally biased region" description="Basic and acidic residues" evidence="11">
    <location>
        <begin position="33"/>
        <end position="64"/>
    </location>
</feature>
<evidence type="ECO:0000256" key="3">
    <source>
        <dbReference type="ARBA" id="ARBA00012841"/>
    </source>
</evidence>
<dbReference type="InParanoid" id="K1VN15"/>
<dbReference type="FunCoup" id="K1VN15">
    <property type="interactions" value="530"/>
</dbReference>
<dbReference type="InterPro" id="IPR012340">
    <property type="entry name" value="NA-bd_OB-fold"/>
</dbReference>
<dbReference type="OrthoDB" id="372395at2759"/>
<dbReference type="STRING" id="1220162.K1VN15"/>
<dbReference type="GO" id="GO:0005524">
    <property type="term" value="F:ATP binding"/>
    <property type="evidence" value="ECO:0007669"/>
    <property type="project" value="UniProtKB-KW"/>
</dbReference>
<dbReference type="EC" id="6.1.1.12" evidence="3"/>
<feature type="domain" description="Aminoacyl-transfer RNA synthetases class-II family profile" evidence="12">
    <location>
        <begin position="343"/>
        <end position="653"/>
    </location>
</feature>
<comment type="subcellular location">
    <subcellularLocation>
        <location evidence="1">Cytoplasm</location>
    </subcellularLocation>
</comment>
<dbReference type="CDD" id="cd00776">
    <property type="entry name" value="AsxRS_core"/>
    <property type="match status" value="1"/>
</dbReference>
<dbReference type="Pfam" id="PF00152">
    <property type="entry name" value="tRNA-synt_2"/>
    <property type="match status" value="1"/>
</dbReference>
<reference evidence="13 14" key="1">
    <citation type="journal article" date="2012" name="Eukaryot. Cell">
        <title>Genome sequence of the Trichosporon asahii environmental strain CBS 8904.</title>
        <authorList>
            <person name="Yang R.Y."/>
            <person name="Li H.T."/>
            <person name="Zhu H."/>
            <person name="Zhou G.P."/>
            <person name="Wang M."/>
            <person name="Wang L."/>
        </authorList>
    </citation>
    <scope>NUCLEOTIDE SEQUENCE [LARGE SCALE GENOMIC DNA]</scope>
    <source>
        <strain evidence="13 14">CBS 8904</strain>
    </source>
</reference>
<dbReference type="CDD" id="cd04320">
    <property type="entry name" value="AspRS_cyto_N"/>
    <property type="match status" value="1"/>
</dbReference>
<evidence type="ECO:0000313" key="14">
    <source>
        <dbReference type="Proteomes" id="UP000006757"/>
    </source>
</evidence>
<dbReference type="NCBIfam" id="NF003483">
    <property type="entry name" value="PRK05159.1"/>
    <property type="match status" value="1"/>
</dbReference>
<dbReference type="InterPro" id="IPR004364">
    <property type="entry name" value="Aa-tRNA-synt_II"/>
</dbReference>
<evidence type="ECO:0000259" key="12">
    <source>
        <dbReference type="PROSITE" id="PS50862"/>
    </source>
</evidence>
<dbReference type="PROSITE" id="PS50862">
    <property type="entry name" value="AA_TRNA_LIGASE_II"/>
    <property type="match status" value="1"/>
</dbReference>
<dbReference type="GO" id="GO:0006422">
    <property type="term" value="P:aspartyl-tRNA aminoacylation"/>
    <property type="evidence" value="ECO:0007669"/>
    <property type="project" value="InterPro"/>
</dbReference>
<dbReference type="OMA" id="WVHEIRD"/>
<evidence type="ECO:0000256" key="1">
    <source>
        <dbReference type="ARBA" id="ARBA00004496"/>
    </source>
</evidence>
<comment type="caution">
    <text evidence="13">The sequence shown here is derived from an EMBL/GenBank/DDBJ whole genome shotgun (WGS) entry which is preliminary data.</text>
</comment>
<evidence type="ECO:0000313" key="13">
    <source>
        <dbReference type="EMBL" id="EKC98082.1"/>
    </source>
</evidence>
<keyword evidence="7" id="KW-0067">ATP-binding</keyword>
<evidence type="ECO:0000256" key="7">
    <source>
        <dbReference type="ARBA" id="ARBA00022840"/>
    </source>
</evidence>
<dbReference type="InterPro" id="IPR002312">
    <property type="entry name" value="Asp/Asn-tRNA-synth_IIb"/>
</dbReference>
<dbReference type="NCBIfam" id="TIGR00458">
    <property type="entry name" value="aspS_nondisc"/>
    <property type="match status" value="1"/>
</dbReference>
<name>K1VN15_TRIAC</name>
<dbReference type="AlphaFoldDB" id="K1VN15"/>
<evidence type="ECO:0000256" key="4">
    <source>
        <dbReference type="ARBA" id="ARBA00022490"/>
    </source>
</evidence>
<dbReference type="PRINTS" id="PR01042">
    <property type="entry name" value="TRNASYNTHASP"/>
</dbReference>
<dbReference type="GO" id="GO:0004815">
    <property type="term" value="F:aspartate-tRNA ligase activity"/>
    <property type="evidence" value="ECO:0007669"/>
    <property type="project" value="UniProtKB-EC"/>
</dbReference>
<keyword evidence="4" id="KW-0963">Cytoplasm</keyword>
<dbReference type="InterPro" id="IPR004523">
    <property type="entry name" value="Asp-tRNA_synthase_2"/>
</dbReference>
<protein>
    <recommendedName>
        <fullName evidence="3">aspartate--tRNA ligase</fullName>
        <ecNumber evidence="3">6.1.1.12</ecNumber>
    </recommendedName>
</protein>
<dbReference type="GO" id="GO:0017101">
    <property type="term" value="C:aminoacyl-tRNA synthetase multienzyme complex"/>
    <property type="evidence" value="ECO:0007669"/>
    <property type="project" value="TreeGrafter"/>
</dbReference>
<dbReference type="SUPFAM" id="SSF55681">
    <property type="entry name" value="Class II aaRS and biotin synthetases"/>
    <property type="match status" value="1"/>
</dbReference>
<dbReference type="GO" id="GO:0003723">
    <property type="term" value="F:RNA binding"/>
    <property type="evidence" value="ECO:0007669"/>
    <property type="project" value="TreeGrafter"/>
</dbReference>
<dbReference type="PANTHER" id="PTHR43450">
    <property type="entry name" value="ASPARTYL-TRNA SYNTHETASE"/>
    <property type="match status" value="1"/>
</dbReference>
<comment type="similarity">
    <text evidence="2">Belongs to the class-II aminoacyl-tRNA synthetase family. Type 2 subfamily.</text>
</comment>
<evidence type="ECO:0000256" key="11">
    <source>
        <dbReference type="SAM" id="MobiDB-lite"/>
    </source>
</evidence>
<evidence type="ECO:0000256" key="9">
    <source>
        <dbReference type="ARBA" id="ARBA00023146"/>
    </source>
</evidence>
<keyword evidence="14" id="KW-1185">Reference proteome</keyword>
<evidence type="ECO:0000256" key="10">
    <source>
        <dbReference type="ARBA" id="ARBA00047904"/>
    </source>
</evidence>
<dbReference type="HAMAP" id="MF_02075">
    <property type="entry name" value="Asp_tRNA_synth_type2"/>
    <property type="match status" value="1"/>
</dbReference>
<sequence>MSEPTKDAPAAAAPPAAEGAAPADGAKAGPSKSELKKQAKAAEKAKKAAERAAREEEERKKREAAAAQDNASQNYGKLPLHQSSERREWLKFDNLTEADVGKEVVFRARLHNMRPQGAKIVFLQFRQQVETLQGVLVMTNKEDDPHQVSKQMLKLSLSLLLTTASFTFTSLLSVLVRMNTLTTANPAGREWLKFDNLTEADVGKEVVFRARLHNMRPQGAKIVFLQFRQQVETLQGVLVMTNKEDDPHQVSKQMLKYAQTIPGVIKSAEVKSCTIQKFEVGVHKLYTLVEAQALPFSIEDASRSEAEIEKGEAEGLQYSRVSLPTRLDNRVMDLRTPTNQAIFRMQSGVCQLFRDHLNGLGFTEIHSPKLQGAATESGASVFKVAYFDRQAFLAQSPQLAKQMCIAADMDRVYEIGPVFRAEDSNTHRHMTEFMGLDLEMAITEHYHECLEVLDSTFKAIFKGIETKYAKELEVIRKQFPSEFKYLEKTPIFTFKEAAKMLKEGGATDAEGNPIGEIDDMSTEQEKLLGKIVKEKYGTDYYIVDKFYATARPFYTMPDPADPEVTNSYDFFIRGEEVLSGAQRIHDPAFLTENIKATGADPASMQNYIDAFKLAAPPHAGGGIGLERILLFYLGLGNIRRASLFPRDPKRLLP</sequence>
<dbReference type="HOGENOM" id="CLU_004553_2_1_1"/>
<dbReference type="Gene3D" id="2.40.50.140">
    <property type="entry name" value="Nucleic acid-binding proteins"/>
    <property type="match status" value="2"/>
</dbReference>
<dbReference type="Proteomes" id="UP000006757">
    <property type="component" value="Unassembled WGS sequence"/>
</dbReference>
<dbReference type="Gene3D" id="3.30.930.10">
    <property type="entry name" value="Bira Bifunctional Protein, Domain 2"/>
    <property type="match status" value="1"/>
</dbReference>
<dbReference type="InterPro" id="IPR045864">
    <property type="entry name" value="aa-tRNA-synth_II/BPL/LPL"/>
</dbReference>
<dbReference type="InterPro" id="IPR006195">
    <property type="entry name" value="aa-tRNA-synth_II"/>
</dbReference>
<evidence type="ECO:0000256" key="8">
    <source>
        <dbReference type="ARBA" id="ARBA00022917"/>
    </source>
</evidence>
<dbReference type="FunFam" id="3.30.930.10:FF:000013">
    <property type="entry name" value="Aspartate--tRNA ligase, cytoplasmic"/>
    <property type="match status" value="1"/>
</dbReference>
<keyword evidence="8" id="KW-0648">Protein biosynthesis</keyword>
<dbReference type="SUPFAM" id="SSF50249">
    <property type="entry name" value="Nucleic acid-binding proteins"/>
    <property type="match status" value="2"/>
</dbReference>
<keyword evidence="6" id="KW-0547">Nucleotide-binding</keyword>
<dbReference type="EMBL" id="AMBO01000398">
    <property type="protein sequence ID" value="EKC98082.1"/>
    <property type="molecule type" value="Genomic_DNA"/>
</dbReference>